<feature type="domain" description="ABC transporter" evidence="13">
    <location>
        <begin position="726"/>
        <end position="951"/>
    </location>
</feature>
<keyword evidence="10 12" id="KW-0472">Membrane</keyword>
<dbReference type="Gene3D" id="3.40.50.300">
    <property type="entry name" value="P-loop containing nucleotide triphosphate hydrolases"/>
    <property type="match status" value="1"/>
</dbReference>
<feature type="transmembrane region" description="Helical" evidence="12">
    <location>
        <begin position="34"/>
        <end position="53"/>
    </location>
</feature>
<dbReference type="GO" id="GO:0015658">
    <property type="term" value="F:branched-chain amino acid transmembrane transporter activity"/>
    <property type="evidence" value="ECO:0007669"/>
    <property type="project" value="InterPro"/>
</dbReference>
<dbReference type="KEGG" id="ima:PO878_04950"/>
<dbReference type="SUPFAM" id="SSF52540">
    <property type="entry name" value="P-loop containing nucleoside triphosphate hydrolases"/>
    <property type="match status" value="1"/>
</dbReference>
<evidence type="ECO:0000256" key="11">
    <source>
        <dbReference type="SAM" id="MobiDB-lite"/>
    </source>
</evidence>
<name>A0AAE9Y968_9ACTN</name>
<feature type="transmembrane region" description="Helical" evidence="12">
    <location>
        <begin position="366"/>
        <end position="384"/>
    </location>
</feature>
<dbReference type="PANTHER" id="PTHR43820:SF6">
    <property type="entry name" value="ABC TRANSPORTER ATP-BINDING PROTEIN"/>
    <property type="match status" value="1"/>
</dbReference>
<keyword evidence="7 14" id="KW-0067">ATP-binding</keyword>
<feature type="transmembrane region" description="Helical" evidence="12">
    <location>
        <begin position="6"/>
        <end position="27"/>
    </location>
</feature>
<evidence type="ECO:0000256" key="8">
    <source>
        <dbReference type="ARBA" id="ARBA00022970"/>
    </source>
</evidence>
<feature type="transmembrane region" description="Helical" evidence="12">
    <location>
        <begin position="65"/>
        <end position="90"/>
    </location>
</feature>
<dbReference type="GO" id="GO:0016887">
    <property type="term" value="F:ATP hydrolysis activity"/>
    <property type="evidence" value="ECO:0007669"/>
    <property type="project" value="InterPro"/>
</dbReference>
<dbReference type="GO" id="GO:0015807">
    <property type="term" value="P:L-amino acid transport"/>
    <property type="evidence" value="ECO:0007669"/>
    <property type="project" value="TreeGrafter"/>
</dbReference>
<feature type="transmembrane region" description="Helical" evidence="12">
    <location>
        <begin position="451"/>
        <end position="470"/>
    </location>
</feature>
<dbReference type="InterPro" id="IPR001851">
    <property type="entry name" value="ABC_transp_permease"/>
</dbReference>
<keyword evidence="6" id="KW-0547">Nucleotide-binding</keyword>
<evidence type="ECO:0000256" key="12">
    <source>
        <dbReference type="SAM" id="Phobius"/>
    </source>
</evidence>
<keyword evidence="8" id="KW-0029">Amino-acid transport</keyword>
<dbReference type="PANTHER" id="PTHR43820">
    <property type="entry name" value="HIGH-AFFINITY BRANCHED-CHAIN AMINO ACID TRANSPORT ATP-BINDING PROTEIN LIVF"/>
    <property type="match status" value="1"/>
</dbReference>
<dbReference type="Pfam" id="PF02653">
    <property type="entry name" value="BPD_transp_2"/>
    <property type="match status" value="2"/>
</dbReference>
<accession>A0AAE9Y968</accession>
<evidence type="ECO:0000256" key="3">
    <source>
        <dbReference type="ARBA" id="ARBA00022448"/>
    </source>
</evidence>
<gene>
    <name evidence="14" type="ORF">PO878_04950</name>
</gene>
<dbReference type="Pfam" id="PF00005">
    <property type="entry name" value="ABC_tran"/>
    <property type="match status" value="1"/>
</dbReference>
<protein>
    <submittedName>
        <fullName evidence="14">ATP-binding cassette domain-containing protein</fullName>
    </submittedName>
</protein>
<dbReference type="AlphaFoldDB" id="A0AAE9Y968"/>
<evidence type="ECO:0000256" key="4">
    <source>
        <dbReference type="ARBA" id="ARBA00022475"/>
    </source>
</evidence>
<keyword evidence="5 12" id="KW-0812">Transmembrane</keyword>
<evidence type="ECO:0000313" key="14">
    <source>
        <dbReference type="EMBL" id="WCO68071.1"/>
    </source>
</evidence>
<dbReference type="InterPro" id="IPR043428">
    <property type="entry name" value="LivM-like"/>
</dbReference>
<evidence type="ECO:0000256" key="1">
    <source>
        <dbReference type="ARBA" id="ARBA00004651"/>
    </source>
</evidence>
<comment type="similarity">
    <text evidence="2">Belongs to the ABC transporter superfamily.</text>
</comment>
<feature type="compositionally biased region" description="Low complexity" evidence="11">
    <location>
        <begin position="697"/>
        <end position="707"/>
    </location>
</feature>
<evidence type="ECO:0000259" key="13">
    <source>
        <dbReference type="PROSITE" id="PS50893"/>
    </source>
</evidence>
<feature type="transmembrane region" description="Helical" evidence="12">
    <location>
        <begin position="289"/>
        <end position="308"/>
    </location>
</feature>
<comment type="subcellular location">
    <subcellularLocation>
        <location evidence="1">Cell membrane</location>
        <topology evidence="1">Multi-pass membrane protein</topology>
    </subcellularLocation>
</comment>
<keyword evidence="9 12" id="KW-1133">Transmembrane helix</keyword>
<dbReference type="CDD" id="cd06581">
    <property type="entry name" value="TM_PBP1_LivM_like"/>
    <property type="match status" value="1"/>
</dbReference>
<feature type="compositionally biased region" description="Basic and acidic residues" evidence="11">
    <location>
        <begin position="673"/>
        <end position="689"/>
    </location>
</feature>
<keyword evidence="4" id="KW-1003">Cell membrane</keyword>
<feature type="region of interest" description="Disordered" evidence="11">
    <location>
        <begin position="673"/>
        <end position="722"/>
    </location>
</feature>
<dbReference type="RefSeq" id="WP_272737588.1">
    <property type="nucleotide sequence ID" value="NZ_CP116942.1"/>
</dbReference>
<organism evidence="14 15">
    <name type="scientific">Iamia majanohamensis</name>
    <dbReference type="NCBI Taxonomy" id="467976"/>
    <lineage>
        <taxon>Bacteria</taxon>
        <taxon>Bacillati</taxon>
        <taxon>Actinomycetota</taxon>
        <taxon>Acidimicrobiia</taxon>
        <taxon>Acidimicrobiales</taxon>
        <taxon>Iamiaceae</taxon>
        <taxon>Iamia</taxon>
    </lineage>
</organism>
<sequence length="957" mass="98187">MIELLSLVVAGAIAGGLYAIMASGLVLTYRASGVFNLGYGAVAFAAALAYHVLNQPEAEGGLGLPIAVSGFLAIGVVAPLLGLFLDAAIFRRLARASEAAKLVGGIGVLVALPAFCLLLIELVNDVFGTDLPTAAGQAGTSPPGLGPVPATSYLLTDGVAVTSDQLAVVVAAGAVAAGLWYLLRHTRLGLETRAGVDRPVLARLRGIDIDRSSRIVWALSASLAGLAGVLIAPMFDLSALTFNMIVFASFTAAVAALLRSIPLTFMAGIGLGVVQNVVNGYAPDVLADVSGFRTSVPFLLLFLLLFLIPTRGRDAGSVAEETPVEDPRADLGPWRRRAPWLVAGALLTTYGLFVADAYWAGILNRGLVLGIVFLSFVVVTGYGGMISLAQATFVTVGGFTAGWMVNHQWATTMPIVMNNGRLTFWAATLVAVGATTLVGLFVALPSLRLGGLALAIATLALAFVGDRLVFQLESVRNGSGGWSLPRPAYGPVDLGDDQTLMVVLLVLLVAVVGIVGNLQRSATGRAVLALRSSPAAADTSGIDPMRTKLTLFAVSAALAGLGGALFALVNSPMTNTSAPPLLGIVWLAVAVTFGIRRPGGAVVAGMVYAVVPPVLGGIGGTWGAPWDSLPDTARDLLGSPDFAAMLFGLGAVGLARQPDGVLAEVGHSLRALRDRRAGPAPAREERPADTDTDTDAEGTGPTVARPARPAPSPVTAGGGTDGDRALELHRVRAGYGDVEVLHGVSLAVDEGEVVAVLGANGAGKSTLCAAAAGLVAVTEGEVRLGGVDVTDLPTHRRARQGLVLAPEARGIFPGLTVEDNLTIRLRSGAARQAAKDRFPILGERAHQVAGLLSGGEQQQLALAVALPDPPAVFLADEPTLGLAPLATRTVMEGLAELRDLGTAVVLVEEQAAAGLELADRVALVELGRIGWEGPPAELDLDRLTASYLGEDVAAPTP</sequence>
<feature type="transmembrane region" description="Helical" evidence="12">
    <location>
        <begin position="102"/>
        <end position="123"/>
    </location>
</feature>
<reference evidence="14" key="1">
    <citation type="submission" date="2023-01" db="EMBL/GenBank/DDBJ databases">
        <title>The diversity of Class Acidimicrobiia in South China Sea sediment environments and the proposal of Iamia marina sp. nov., a novel species of the genus Iamia.</title>
        <authorList>
            <person name="He Y."/>
            <person name="Tian X."/>
        </authorList>
    </citation>
    <scope>NUCLEOTIDE SEQUENCE</scope>
    <source>
        <strain evidence="14">DSM 19957</strain>
    </source>
</reference>
<evidence type="ECO:0000256" key="2">
    <source>
        <dbReference type="ARBA" id="ARBA00005417"/>
    </source>
</evidence>
<dbReference type="CDD" id="cd06582">
    <property type="entry name" value="TM_PBP1_LivH_like"/>
    <property type="match status" value="1"/>
</dbReference>
<feature type="transmembrane region" description="Helical" evidence="12">
    <location>
        <begin position="602"/>
        <end position="624"/>
    </location>
</feature>
<dbReference type="PROSITE" id="PS50893">
    <property type="entry name" value="ABC_TRANSPORTER_2"/>
    <property type="match status" value="1"/>
</dbReference>
<dbReference type="InterPro" id="IPR003593">
    <property type="entry name" value="AAA+_ATPase"/>
</dbReference>
<evidence type="ECO:0000256" key="9">
    <source>
        <dbReference type="ARBA" id="ARBA00022989"/>
    </source>
</evidence>
<keyword evidence="15" id="KW-1185">Reference proteome</keyword>
<feature type="transmembrane region" description="Helical" evidence="12">
    <location>
        <begin position="499"/>
        <end position="518"/>
    </location>
</feature>
<dbReference type="GO" id="GO:0005524">
    <property type="term" value="F:ATP binding"/>
    <property type="evidence" value="ECO:0007669"/>
    <property type="project" value="UniProtKB-KW"/>
</dbReference>
<dbReference type="GO" id="GO:0005886">
    <property type="term" value="C:plasma membrane"/>
    <property type="evidence" value="ECO:0007669"/>
    <property type="project" value="UniProtKB-SubCell"/>
</dbReference>
<evidence type="ECO:0000256" key="10">
    <source>
        <dbReference type="ARBA" id="ARBA00023136"/>
    </source>
</evidence>
<proteinExistence type="inferred from homology"/>
<feature type="transmembrane region" description="Helical" evidence="12">
    <location>
        <begin position="215"/>
        <end position="235"/>
    </location>
</feature>
<dbReference type="InterPro" id="IPR003439">
    <property type="entry name" value="ABC_transporter-like_ATP-bd"/>
</dbReference>
<dbReference type="InterPro" id="IPR027417">
    <property type="entry name" value="P-loop_NTPase"/>
</dbReference>
<feature type="transmembrane region" description="Helical" evidence="12">
    <location>
        <begin position="338"/>
        <end position="360"/>
    </location>
</feature>
<dbReference type="SMART" id="SM00382">
    <property type="entry name" value="AAA"/>
    <property type="match status" value="1"/>
</dbReference>
<evidence type="ECO:0000256" key="7">
    <source>
        <dbReference type="ARBA" id="ARBA00022840"/>
    </source>
</evidence>
<evidence type="ECO:0000313" key="15">
    <source>
        <dbReference type="Proteomes" id="UP001216390"/>
    </source>
</evidence>
<feature type="transmembrane region" description="Helical" evidence="12">
    <location>
        <begin position="422"/>
        <end position="444"/>
    </location>
</feature>
<keyword evidence="3" id="KW-0813">Transport</keyword>
<evidence type="ECO:0000256" key="5">
    <source>
        <dbReference type="ARBA" id="ARBA00022692"/>
    </source>
</evidence>
<dbReference type="InterPro" id="IPR052156">
    <property type="entry name" value="BCAA_Transport_ATP-bd_LivF"/>
</dbReference>
<dbReference type="Proteomes" id="UP001216390">
    <property type="component" value="Chromosome"/>
</dbReference>
<dbReference type="CDD" id="cd03224">
    <property type="entry name" value="ABC_TM1139_LivF_branched"/>
    <property type="match status" value="1"/>
</dbReference>
<feature type="transmembrane region" description="Helical" evidence="12">
    <location>
        <begin position="577"/>
        <end position="595"/>
    </location>
</feature>
<dbReference type="EMBL" id="CP116942">
    <property type="protein sequence ID" value="WCO68071.1"/>
    <property type="molecule type" value="Genomic_DNA"/>
</dbReference>
<evidence type="ECO:0000256" key="6">
    <source>
        <dbReference type="ARBA" id="ARBA00022741"/>
    </source>
</evidence>
<feature type="transmembrane region" description="Helical" evidence="12">
    <location>
        <begin position="549"/>
        <end position="571"/>
    </location>
</feature>
<feature type="transmembrane region" description="Helical" evidence="12">
    <location>
        <begin position="165"/>
        <end position="183"/>
    </location>
</feature>